<dbReference type="EMBL" id="NGKU01000001">
    <property type="protein sequence ID" value="OTN76225.1"/>
    <property type="molecule type" value="Genomic_DNA"/>
</dbReference>
<proteinExistence type="predicted"/>
<evidence type="ECO:0000256" key="1">
    <source>
        <dbReference type="SAM" id="Phobius"/>
    </source>
</evidence>
<gene>
    <name evidence="2" type="ORF">A5886_001302</name>
</gene>
<dbReference type="InterPro" id="IPR021215">
    <property type="entry name" value="DUF2752"/>
</dbReference>
<dbReference type="Pfam" id="PF10825">
    <property type="entry name" value="DUF2752"/>
    <property type="match status" value="1"/>
</dbReference>
<accession>A0A242A5B2</accession>
<sequence length="92" mass="10812">MTRACLHFIDGDILGAFSFHPLFWLVPVLFAVVVFRRRSFVKKIYDSRKFWLGGLLLVLGVYVLRMYMYFPNQVPMDFDAKALIPRVIAHLF</sequence>
<name>A0A242A5B2_9ENTE</name>
<comment type="caution">
    <text evidence="2">The sequence shown here is derived from an EMBL/GenBank/DDBJ whole genome shotgun (WGS) entry which is preliminary data.</text>
</comment>
<evidence type="ECO:0000313" key="3">
    <source>
        <dbReference type="Proteomes" id="UP000195043"/>
    </source>
</evidence>
<protein>
    <submittedName>
        <fullName evidence="2">Uncharacterized protein</fullName>
    </submittedName>
</protein>
<dbReference type="AlphaFoldDB" id="A0A242A5B2"/>
<organism evidence="2 3">
    <name type="scientific">Candidatus Enterococcus testudinis</name>
    <dbReference type="NCBI Taxonomy" id="1834191"/>
    <lineage>
        <taxon>Bacteria</taxon>
        <taxon>Bacillati</taxon>
        <taxon>Bacillota</taxon>
        <taxon>Bacilli</taxon>
        <taxon>Lactobacillales</taxon>
        <taxon>Enterococcaceae</taxon>
        <taxon>Enterococcus</taxon>
    </lineage>
</organism>
<keyword evidence="1" id="KW-1133">Transmembrane helix</keyword>
<reference evidence="2 3" key="1">
    <citation type="submission" date="2017-05" db="EMBL/GenBank/DDBJ databases">
        <title>The Genome Sequence of Enterococcus sp. 8G7_MSG3316.</title>
        <authorList>
            <consortium name="The Broad Institute Genomics Platform"/>
            <consortium name="The Broad Institute Genomic Center for Infectious Diseases"/>
            <person name="Earl A."/>
            <person name="Manson A."/>
            <person name="Schwartman J."/>
            <person name="Gilmore M."/>
            <person name="Abouelleil A."/>
            <person name="Cao P."/>
            <person name="Chapman S."/>
            <person name="Cusick C."/>
            <person name="Shea T."/>
            <person name="Young S."/>
            <person name="Neafsey D."/>
            <person name="Nusbaum C."/>
            <person name="Birren B."/>
        </authorList>
    </citation>
    <scope>NUCLEOTIDE SEQUENCE [LARGE SCALE GENOMIC DNA]</scope>
    <source>
        <strain evidence="2 3">8G7_MSG3316</strain>
    </source>
</reference>
<feature type="transmembrane region" description="Helical" evidence="1">
    <location>
        <begin position="50"/>
        <end position="70"/>
    </location>
</feature>
<dbReference type="Proteomes" id="UP000195043">
    <property type="component" value="Unassembled WGS sequence"/>
</dbReference>
<keyword evidence="1" id="KW-0472">Membrane</keyword>
<dbReference type="STRING" id="1834191.A5886_001302"/>
<evidence type="ECO:0000313" key="2">
    <source>
        <dbReference type="EMBL" id="OTN76225.1"/>
    </source>
</evidence>
<feature type="transmembrane region" description="Helical" evidence="1">
    <location>
        <begin position="13"/>
        <end position="35"/>
    </location>
</feature>
<keyword evidence="1" id="KW-0812">Transmembrane</keyword>
<keyword evidence="3" id="KW-1185">Reference proteome</keyword>